<keyword evidence="1" id="KW-1133">Transmembrane helix</keyword>
<keyword evidence="1" id="KW-0812">Transmembrane</keyword>
<gene>
    <name evidence="3" type="ORF">GCM10007857_51690</name>
</gene>
<keyword evidence="1" id="KW-0472">Membrane</keyword>
<keyword evidence="4" id="KW-1185">Reference proteome</keyword>
<evidence type="ECO:0000313" key="3">
    <source>
        <dbReference type="EMBL" id="GLR88457.1"/>
    </source>
</evidence>
<feature type="transmembrane region" description="Helical" evidence="1">
    <location>
        <begin position="32"/>
        <end position="52"/>
    </location>
</feature>
<name>A0ABQ6B8P2_9BRAD</name>
<evidence type="ECO:0008006" key="5">
    <source>
        <dbReference type="Google" id="ProtNLM"/>
    </source>
</evidence>
<evidence type="ECO:0000256" key="2">
    <source>
        <dbReference type="SAM" id="SignalP"/>
    </source>
</evidence>
<accession>A0ABQ6B8P2</accession>
<feature type="signal peptide" evidence="2">
    <location>
        <begin position="1"/>
        <end position="22"/>
    </location>
</feature>
<dbReference type="RefSeq" id="WP_284270058.1">
    <property type="nucleotide sequence ID" value="NZ_BSOW01000019.1"/>
</dbReference>
<feature type="chain" id="PRO_5046189361" description="Superinfection immunity protein" evidence="2">
    <location>
        <begin position="23"/>
        <end position="96"/>
    </location>
</feature>
<evidence type="ECO:0000313" key="4">
    <source>
        <dbReference type="Proteomes" id="UP001156905"/>
    </source>
</evidence>
<dbReference type="InterPro" id="IPR016410">
    <property type="entry name" value="Phage_imm"/>
</dbReference>
<organism evidence="3 4">
    <name type="scientific">Bradyrhizobium iriomotense</name>
    <dbReference type="NCBI Taxonomy" id="441950"/>
    <lineage>
        <taxon>Bacteria</taxon>
        <taxon>Pseudomonadati</taxon>
        <taxon>Pseudomonadota</taxon>
        <taxon>Alphaproteobacteria</taxon>
        <taxon>Hyphomicrobiales</taxon>
        <taxon>Nitrobacteraceae</taxon>
        <taxon>Bradyrhizobium</taxon>
    </lineage>
</organism>
<reference evidence="4" key="1">
    <citation type="journal article" date="2019" name="Int. J. Syst. Evol. Microbiol.">
        <title>The Global Catalogue of Microorganisms (GCM) 10K type strain sequencing project: providing services to taxonomists for standard genome sequencing and annotation.</title>
        <authorList>
            <consortium name="The Broad Institute Genomics Platform"/>
            <consortium name="The Broad Institute Genome Sequencing Center for Infectious Disease"/>
            <person name="Wu L."/>
            <person name="Ma J."/>
        </authorList>
    </citation>
    <scope>NUCLEOTIDE SEQUENCE [LARGE SCALE GENOMIC DNA]</scope>
    <source>
        <strain evidence="4">NBRC 102520</strain>
    </source>
</reference>
<dbReference type="Proteomes" id="UP001156905">
    <property type="component" value="Unassembled WGS sequence"/>
</dbReference>
<dbReference type="Pfam" id="PF14373">
    <property type="entry name" value="Imm_superinfect"/>
    <property type="match status" value="1"/>
</dbReference>
<dbReference type="EMBL" id="BSOW01000019">
    <property type="protein sequence ID" value="GLR88457.1"/>
    <property type="molecule type" value="Genomic_DNA"/>
</dbReference>
<protein>
    <recommendedName>
        <fullName evidence="5">Superinfection immunity protein</fullName>
    </recommendedName>
</protein>
<evidence type="ECO:0000256" key="1">
    <source>
        <dbReference type="SAM" id="Phobius"/>
    </source>
</evidence>
<feature type="transmembrane region" description="Helical" evidence="1">
    <location>
        <begin position="59"/>
        <end position="83"/>
    </location>
</feature>
<sequence length="96" mass="10469">MRLKHYLFALATMALTASPAIAASDGGNAAMGLMLIIVMIACYFFPTIIAVFRGHHNTLAIFLLNLLLGWTFIGWVGALVWAATAVQNINRLRDGY</sequence>
<proteinExistence type="predicted"/>
<comment type="caution">
    <text evidence="3">The sequence shown here is derived from an EMBL/GenBank/DDBJ whole genome shotgun (WGS) entry which is preliminary data.</text>
</comment>
<keyword evidence="2" id="KW-0732">Signal</keyword>